<dbReference type="Proteomes" id="UP001055439">
    <property type="component" value="Chromosome 5"/>
</dbReference>
<comment type="similarity">
    <text evidence="1">Belongs to the LOB domain-containing protein family.</text>
</comment>
<reference evidence="5" key="1">
    <citation type="submission" date="2022-05" db="EMBL/GenBank/DDBJ databases">
        <title>The Musa troglodytarum L. genome provides insights into the mechanism of non-climacteric behaviour and enrichment of carotenoids.</title>
        <authorList>
            <person name="Wang J."/>
        </authorList>
    </citation>
    <scope>NUCLEOTIDE SEQUENCE</scope>
    <source>
        <tissue evidence="5">Leaf</tissue>
    </source>
</reference>
<evidence type="ECO:0000313" key="6">
    <source>
        <dbReference type="Proteomes" id="UP001055439"/>
    </source>
</evidence>
<dbReference type="InterPro" id="IPR029044">
    <property type="entry name" value="Nucleotide-diphossugar_trans"/>
</dbReference>
<feature type="region of interest" description="Disordered" evidence="3">
    <location>
        <begin position="75"/>
        <end position="106"/>
    </location>
</feature>
<evidence type="ECO:0000259" key="4">
    <source>
        <dbReference type="PROSITE" id="PS50891"/>
    </source>
</evidence>
<feature type="compositionally biased region" description="Low complexity" evidence="3">
    <location>
        <begin position="10"/>
        <end position="24"/>
    </location>
</feature>
<keyword evidence="6" id="KW-1185">Reference proteome</keyword>
<feature type="region of interest" description="Disordered" evidence="3">
    <location>
        <begin position="518"/>
        <end position="550"/>
    </location>
</feature>
<feature type="compositionally biased region" description="Polar residues" evidence="3">
    <location>
        <begin position="85"/>
        <end position="95"/>
    </location>
</feature>
<dbReference type="Gene3D" id="3.90.550.10">
    <property type="entry name" value="Spore Coat Polysaccharide Biosynthesis Protein SpsA, Chain A"/>
    <property type="match status" value="1"/>
</dbReference>
<proteinExistence type="inferred from homology"/>
<dbReference type="OrthoDB" id="411524at2759"/>
<evidence type="ECO:0000256" key="2">
    <source>
        <dbReference type="SAM" id="Coils"/>
    </source>
</evidence>
<feature type="domain" description="LOB" evidence="4">
    <location>
        <begin position="403"/>
        <end position="504"/>
    </location>
</feature>
<evidence type="ECO:0000256" key="1">
    <source>
        <dbReference type="ARBA" id="ARBA00005474"/>
    </source>
</evidence>
<evidence type="ECO:0000313" key="5">
    <source>
        <dbReference type="EMBL" id="URE07505.1"/>
    </source>
</evidence>
<dbReference type="InterPro" id="IPR004883">
    <property type="entry name" value="LOB"/>
</dbReference>
<gene>
    <name evidence="5" type="ORF">MUK42_21496</name>
</gene>
<feature type="compositionally biased region" description="Low complexity" evidence="3">
    <location>
        <begin position="518"/>
        <end position="531"/>
    </location>
</feature>
<dbReference type="Pfam" id="PF03195">
    <property type="entry name" value="LOB"/>
    <property type="match status" value="1"/>
</dbReference>
<dbReference type="EMBL" id="CP097507">
    <property type="protein sequence ID" value="URE07505.1"/>
    <property type="molecule type" value="Genomic_DNA"/>
</dbReference>
<sequence length="559" mass="62105">MAGSYDPSASSGSGLSRRQPSLSRPRPPPAGPLRADIDPPPRPRPALQSLAFGLIVFLGCLQFLPATHFRDPTDPHRNWIPLDPNRSQPISANSRTPEKEEHSAVTKQEADVGKLHIFSWMDCLDLRVLAVLANSTLSSSRHPENIFFHFFVSETEDEKLSYYKLKVLLPRSNLEIIGLKEAKEKLISPASEGEFIESVLHEIVPFAIPSINARMNKFLYVSPNTIVKGNVEELFDVDLGSYAIAAAEDCNRRLGDYVNFEVLNGIQRTKAKTWVSDKPYDKDACLPDFNVLLFDARKLDNNLLDVVAWWSKILNLGTQRPNQVNPAIALAFYGRPHLVFRYQHHLIPHPPLLCCLLLQGYIYGKEGFHGTWELKGSWRRQQRNEVGICGRMKEAGRQHGTASPCAACKLLRRRCAWDCVFAPHFPADEPQKFANVHRVFGASNVSKLLQEIAVQHRGDAVSSLVYEANARVRDPVYGCVGVISSLHCQVQALEAQLAMAQAQMVRLRMLAHLDLGRSPTGTGSTTTGSSSMCPSPICTPGGHGDRAGQAPMLSFSYER</sequence>
<keyword evidence="2" id="KW-0175">Coiled coil</keyword>
<dbReference type="SUPFAM" id="SSF53448">
    <property type="entry name" value="Nucleotide-diphospho-sugar transferases"/>
    <property type="match status" value="1"/>
</dbReference>
<name>A0A9E7K943_9LILI</name>
<dbReference type="PANTHER" id="PTHR31301:SF58">
    <property type="entry name" value="LOB DOMAIN-CONTAINING PROTEIN 3"/>
    <property type="match status" value="1"/>
</dbReference>
<protein>
    <recommendedName>
        <fullName evidence="4">LOB domain-containing protein</fullName>
    </recommendedName>
</protein>
<feature type="coiled-coil region" evidence="2">
    <location>
        <begin position="483"/>
        <end position="510"/>
    </location>
</feature>
<dbReference type="AlphaFoldDB" id="A0A9E7K943"/>
<dbReference type="PROSITE" id="PS50891">
    <property type="entry name" value="LOB"/>
    <property type="match status" value="1"/>
</dbReference>
<accession>A0A9E7K943</accession>
<organism evidence="5 6">
    <name type="scientific">Musa troglodytarum</name>
    <name type="common">fe'i banana</name>
    <dbReference type="NCBI Taxonomy" id="320322"/>
    <lineage>
        <taxon>Eukaryota</taxon>
        <taxon>Viridiplantae</taxon>
        <taxon>Streptophyta</taxon>
        <taxon>Embryophyta</taxon>
        <taxon>Tracheophyta</taxon>
        <taxon>Spermatophyta</taxon>
        <taxon>Magnoliopsida</taxon>
        <taxon>Liliopsida</taxon>
        <taxon>Zingiberales</taxon>
        <taxon>Musaceae</taxon>
        <taxon>Musa</taxon>
    </lineage>
</organism>
<evidence type="ECO:0000256" key="3">
    <source>
        <dbReference type="SAM" id="MobiDB-lite"/>
    </source>
</evidence>
<dbReference type="PANTHER" id="PTHR31301">
    <property type="entry name" value="LOB DOMAIN-CONTAINING PROTEIN 4-RELATED"/>
    <property type="match status" value="1"/>
</dbReference>
<feature type="compositionally biased region" description="Basic and acidic residues" evidence="3">
    <location>
        <begin position="96"/>
        <end position="106"/>
    </location>
</feature>
<feature type="region of interest" description="Disordered" evidence="3">
    <location>
        <begin position="1"/>
        <end position="42"/>
    </location>
</feature>